<sequence length="129" mass="14390">MNLLPLAKLLQTKQVGITGQTIFVNMIPISAPKGVLLRNDLPGTEIDYELPGYFKTGFVVIVRDTSFDLAEQRMQRVSEVLTLNDTTVGDFHFNYCRPKTRPNAYPMSAGNLIELAAEYSVCGYEIKGE</sequence>
<gene>
    <name evidence="1" type="ORF">APD33_13760</name>
</gene>
<dbReference type="RefSeq" id="WP_001050804.1">
    <property type="nucleotide sequence ID" value="NZ_CACSGJ010000056.1"/>
</dbReference>
<evidence type="ECO:0000313" key="2">
    <source>
        <dbReference type="Proteomes" id="UP000051449"/>
    </source>
</evidence>
<accession>A0AAP1A9Z9</accession>
<dbReference type="InterPro" id="IPR024411">
    <property type="entry name" value="Tail_terminator_phage"/>
</dbReference>
<organism evidence="1 2">
    <name type="scientific">Acinetobacter baumannii</name>
    <dbReference type="NCBI Taxonomy" id="470"/>
    <lineage>
        <taxon>Bacteria</taxon>
        <taxon>Pseudomonadati</taxon>
        <taxon>Pseudomonadota</taxon>
        <taxon>Gammaproteobacteria</taxon>
        <taxon>Moraxellales</taxon>
        <taxon>Moraxellaceae</taxon>
        <taxon>Acinetobacter</taxon>
        <taxon>Acinetobacter calcoaceticus/baumannii complex</taxon>
    </lineage>
</organism>
<reference evidence="1 2" key="1">
    <citation type="submission" date="2015-10" db="EMBL/GenBank/DDBJ databases">
        <title>The utility of whole genome sequencing in characterizing Acinetobacter epidemiology and analyzing hospital outbreaks.</title>
        <authorList>
            <person name="Ozer E.A."/>
            <person name="Fitzpatrick M.A."/>
            <person name="Hauser A.R."/>
        </authorList>
    </citation>
    <scope>NUCLEOTIDE SEQUENCE [LARGE SCALE GENOMIC DNA]</scope>
    <source>
        <strain evidence="1 2">ABBL072</strain>
    </source>
</reference>
<name>A0AAP1A9Z9_ACIBA</name>
<proteinExistence type="predicted"/>
<dbReference type="AlphaFoldDB" id="A0AAP1A9Z9"/>
<evidence type="ECO:0000313" key="1">
    <source>
        <dbReference type="EMBL" id="KQE03675.1"/>
    </source>
</evidence>
<protein>
    <recommendedName>
        <fullName evidence="3">Phage protein</fullName>
    </recommendedName>
</protein>
<dbReference type="Pfam" id="PF12691">
    <property type="entry name" value="Phage_tail_terminator_6"/>
    <property type="match status" value="1"/>
</dbReference>
<evidence type="ECO:0008006" key="3">
    <source>
        <dbReference type="Google" id="ProtNLM"/>
    </source>
</evidence>
<comment type="caution">
    <text evidence="1">The sequence shown here is derived from an EMBL/GenBank/DDBJ whole genome shotgun (WGS) entry which is preliminary data.</text>
</comment>
<dbReference type="EMBL" id="LLGC01000179">
    <property type="protein sequence ID" value="KQE03675.1"/>
    <property type="molecule type" value="Genomic_DNA"/>
</dbReference>
<dbReference type="Proteomes" id="UP000051449">
    <property type="component" value="Unassembled WGS sequence"/>
</dbReference>